<dbReference type="Gene3D" id="2.40.50.180">
    <property type="entry name" value="CheA-289, Domain 4"/>
    <property type="match status" value="1"/>
</dbReference>
<dbReference type="InterPro" id="IPR039315">
    <property type="entry name" value="CheW"/>
</dbReference>
<dbReference type="GO" id="GO:0005829">
    <property type="term" value="C:cytosol"/>
    <property type="evidence" value="ECO:0007669"/>
    <property type="project" value="TreeGrafter"/>
</dbReference>
<gene>
    <name evidence="2" type="ORF">METHB2_30063</name>
</gene>
<dbReference type="InterPro" id="IPR036061">
    <property type="entry name" value="CheW-like_dom_sf"/>
</dbReference>
<dbReference type="EMBL" id="CADCXN010000058">
    <property type="protein sequence ID" value="CAA9890859.1"/>
    <property type="molecule type" value="Genomic_DNA"/>
</dbReference>
<evidence type="ECO:0000313" key="3">
    <source>
        <dbReference type="Proteomes" id="UP000494216"/>
    </source>
</evidence>
<dbReference type="SMART" id="SM00260">
    <property type="entry name" value="CheW"/>
    <property type="match status" value="1"/>
</dbReference>
<dbReference type="GO" id="GO:0006935">
    <property type="term" value="P:chemotaxis"/>
    <property type="evidence" value="ECO:0007669"/>
    <property type="project" value="InterPro"/>
</dbReference>
<dbReference type="Proteomes" id="UP000494216">
    <property type="component" value="Unassembled WGS sequence"/>
</dbReference>
<sequence length="166" mass="18248">MSTLSSVNITSAPVTDQVSHYVVFCLDDQRYALPLPSVEKVVHMVDITPLMDAPQIIVGVINMQGRVLPVFNIRRRFQLTERDIAMDDQLVIAHAAHRTVALVVDAVDGLVQCPEQDLLVTGDILPSLEHVEGIIKLQDGLILIHCLDAFLSGPEEKSLDMALQTS</sequence>
<evidence type="ECO:0000259" key="1">
    <source>
        <dbReference type="PROSITE" id="PS50851"/>
    </source>
</evidence>
<dbReference type="Gene3D" id="2.30.30.40">
    <property type="entry name" value="SH3 Domains"/>
    <property type="match status" value="1"/>
</dbReference>
<evidence type="ECO:0000313" key="2">
    <source>
        <dbReference type="EMBL" id="CAA9890859.1"/>
    </source>
</evidence>
<dbReference type="PANTHER" id="PTHR22617">
    <property type="entry name" value="CHEMOTAXIS SENSOR HISTIDINE KINASE-RELATED"/>
    <property type="match status" value="1"/>
</dbReference>
<dbReference type="InterPro" id="IPR002545">
    <property type="entry name" value="CheW-lke_dom"/>
</dbReference>
<dbReference type="PANTHER" id="PTHR22617:SF23">
    <property type="entry name" value="CHEMOTAXIS PROTEIN CHEW"/>
    <property type="match status" value="1"/>
</dbReference>
<reference evidence="2 3" key="1">
    <citation type="submission" date="2020-02" db="EMBL/GenBank/DDBJ databases">
        <authorList>
            <person name="Hogendoorn C."/>
        </authorList>
    </citation>
    <scope>NUCLEOTIDE SEQUENCE [LARGE SCALE GENOMIC DNA]</scope>
    <source>
        <strain evidence="2">METHB21</strain>
    </source>
</reference>
<name>A0A8S0WAL6_9GAMM</name>
<dbReference type="AlphaFoldDB" id="A0A8S0WAL6"/>
<dbReference type="SUPFAM" id="SSF50341">
    <property type="entry name" value="CheW-like"/>
    <property type="match status" value="1"/>
</dbReference>
<comment type="caution">
    <text evidence="2">The sequence shown here is derived from an EMBL/GenBank/DDBJ whole genome shotgun (WGS) entry which is preliminary data.</text>
</comment>
<accession>A0A8S0WAL6</accession>
<organism evidence="2 3">
    <name type="scientific">Candidatus Methylobacter favarea</name>
    <dbReference type="NCBI Taxonomy" id="2707345"/>
    <lineage>
        <taxon>Bacteria</taxon>
        <taxon>Pseudomonadati</taxon>
        <taxon>Pseudomonadota</taxon>
        <taxon>Gammaproteobacteria</taxon>
        <taxon>Methylococcales</taxon>
        <taxon>Methylococcaceae</taxon>
        <taxon>Methylobacter</taxon>
    </lineage>
</organism>
<protein>
    <submittedName>
        <fullName evidence="2">CheW protein</fullName>
    </submittedName>
</protein>
<dbReference type="Pfam" id="PF01584">
    <property type="entry name" value="CheW"/>
    <property type="match status" value="1"/>
</dbReference>
<dbReference type="PROSITE" id="PS50851">
    <property type="entry name" value="CHEW"/>
    <property type="match status" value="1"/>
</dbReference>
<feature type="domain" description="CheW-like" evidence="1">
    <location>
        <begin position="18"/>
        <end position="156"/>
    </location>
</feature>
<dbReference type="GO" id="GO:0007165">
    <property type="term" value="P:signal transduction"/>
    <property type="evidence" value="ECO:0007669"/>
    <property type="project" value="InterPro"/>
</dbReference>
<keyword evidence="3" id="KW-1185">Reference proteome</keyword>
<proteinExistence type="predicted"/>